<proteinExistence type="predicted"/>
<dbReference type="Pfam" id="PF13873">
    <property type="entry name" value="Myb_DNA-bind_5"/>
    <property type="match status" value="1"/>
</dbReference>
<keyword evidence="4" id="KW-1185">Reference proteome</keyword>
<feature type="region of interest" description="Disordered" evidence="2">
    <location>
        <begin position="85"/>
        <end position="115"/>
    </location>
</feature>
<name>A0A8B8CVI7_CRAVI</name>
<evidence type="ECO:0000256" key="2">
    <source>
        <dbReference type="SAM" id="MobiDB-lite"/>
    </source>
</evidence>
<dbReference type="PANTHER" id="PTHR23098:SF16">
    <property type="entry name" value="REGULATORY PROTEIN ZESTE"/>
    <property type="match status" value="1"/>
</dbReference>
<dbReference type="PANTHER" id="PTHR23098">
    <property type="entry name" value="AGAP001331-PA-RELATED"/>
    <property type="match status" value="1"/>
</dbReference>
<dbReference type="InterPro" id="IPR028002">
    <property type="entry name" value="Myb_DNA-bind_5"/>
</dbReference>
<protein>
    <submittedName>
        <fullName evidence="5">Uncharacterized protein LOC111122395</fullName>
    </submittedName>
</protein>
<sequence length="242" mass="27523">MEEMASNITKSSSRRPNWTEREKLVLAEAVRLRDDRLFGKMRGPGGIKNSKVKEQAWEEVAKAVNAVSETVQRSTEEVRKQYANIKQRAKEKSDAMRRPSTGGGPKPPSPTPVELKMLNSMEDRPTLCGLSSGYDTEEVILGIIPSTCAFTNNEENCTENFENTSQTLYATSVQPVTYPTGSSSTVTKRRKTMKDEEILTLRAEREKYLEEVKKLKEESDYYKVKTMYLKMQMSQMKKVAEQ</sequence>
<feature type="compositionally biased region" description="Basic and acidic residues" evidence="2">
    <location>
        <begin position="88"/>
        <end position="97"/>
    </location>
</feature>
<keyword evidence="1" id="KW-0175">Coiled coil</keyword>
<reference evidence="5" key="1">
    <citation type="submission" date="2025-08" db="UniProtKB">
        <authorList>
            <consortium name="RefSeq"/>
        </authorList>
    </citation>
    <scope>IDENTIFICATION</scope>
    <source>
        <tissue evidence="5">Whole sample</tissue>
    </source>
</reference>
<dbReference type="InterPro" id="IPR001005">
    <property type="entry name" value="SANT/Myb"/>
</dbReference>
<feature type="coiled-coil region" evidence="1">
    <location>
        <begin position="198"/>
        <end position="225"/>
    </location>
</feature>
<organism evidence="4 5">
    <name type="scientific">Crassostrea virginica</name>
    <name type="common">Eastern oyster</name>
    <dbReference type="NCBI Taxonomy" id="6565"/>
    <lineage>
        <taxon>Eukaryota</taxon>
        <taxon>Metazoa</taxon>
        <taxon>Spiralia</taxon>
        <taxon>Lophotrochozoa</taxon>
        <taxon>Mollusca</taxon>
        <taxon>Bivalvia</taxon>
        <taxon>Autobranchia</taxon>
        <taxon>Pteriomorphia</taxon>
        <taxon>Ostreida</taxon>
        <taxon>Ostreoidea</taxon>
        <taxon>Ostreidae</taxon>
        <taxon>Crassostrea</taxon>
    </lineage>
</organism>
<dbReference type="Proteomes" id="UP000694844">
    <property type="component" value="Chromosome 2"/>
</dbReference>
<evidence type="ECO:0000259" key="3">
    <source>
        <dbReference type="PROSITE" id="PS50090"/>
    </source>
</evidence>
<dbReference type="Gene3D" id="1.10.10.60">
    <property type="entry name" value="Homeodomain-like"/>
    <property type="match status" value="1"/>
</dbReference>
<dbReference type="PROSITE" id="PS50090">
    <property type="entry name" value="MYB_LIKE"/>
    <property type="match status" value="1"/>
</dbReference>
<dbReference type="GO" id="GO:0005634">
    <property type="term" value="C:nucleus"/>
    <property type="evidence" value="ECO:0007669"/>
    <property type="project" value="TreeGrafter"/>
</dbReference>
<feature type="domain" description="Myb-like" evidence="3">
    <location>
        <begin position="10"/>
        <end position="86"/>
    </location>
</feature>
<dbReference type="AlphaFoldDB" id="A0A8B8CVI7"/>
<dbReference type="RefSeq" id="XP_022319877.1">
    <property type="nucleotide sequence ID" value="XM_022464169.1"/>
</dbReference>
<gene>
    <name evidence="5" type="primary">LOC111122395</name>
</gene>
<dbReference type="KEGG" id="cvn:111122395"/>
<dbReference type="GeneID" id="111122395"/>
<evidence type="ECO:0000313" key="4">
    <source>
        <dbReference type="Proteomes" id="UP000694844"/>
    </source>
</evidence>
<accession>A0A8B8CVI7</accession>
<evidence type="ECO:0000256" key="1">
    <source>
        <dbReference type="SAM" id="Coils"/>
    </source>
</evidence>
<evidence type="ECO:0000313" key="5">
    <source>
        <dbReference type="RefSeq" id="XP_022319877.1"/>
    </source>
</evidence>